<dbReference type="SUPFAM" id="SSF48452">
    <property type="entry name" value="TPR-like"/>
    <property type="match status" value="1"/>
</dbReference>
<reference evidence="8 9" key="1">
    <citation type="journal article" date="2021" name="Cell">
        <title>Tracing the genetic footprints of vertebrate landing in non-teleost ray-finned fishes.</title>
        <authorList>
            <person name="Bi X."/>
            <person name="Wang K."/>
            <person name="Yang L."/>
            <person name="Pan H."/>
            <person name="Jiang H."/>
            <person name="Wei Q."/>
            <person name="Fang M."/>
            <person name="Yu H."/>
            <person name="Zhu C."/>
            <person name="Cai Y."/>
            <person name="He Y."/>
            <person name="Gan X."/>
            <person name="Zeng H."/>
            <person name="Yu D."/>
            <person name="Zhu Y."/>
            <person name="Jiang H."/>
            <person name="Qiu Q."/>
            <person name="Yang H."/>
            <person name="Zhang Y.E."/>
            <person name="Wang W."/>
            <person name="Zhu M."/>
            <person name="He S."/>
            <person name="Zhang G."/>
        </authorList>
    </citation>
    <scope>NUCLEOTIDE SEQUENCE [LARGE SCALE GENOMIC DNA]</scope>
    <source>
        <strain evidence="8">Bchr_013</strain>
    </source>
</reference>
<keyword evidence="9" id="KW-1185">Reference proteome</keyword>
<protein>
    <recommendedName>
        <fullName evidence="5">Tetratricopeptide repeat protein 1</fullName>
    </recommendedName>
</protein>
<dbReference type="InterPro" id="IPR011990">
    <property type="entry name" value="TPR-like_helical_dom_sf"/>
</dbReference>
<keyword evidence="2" id="KW-0677">Repeat</keyword>
<evidence type="ECO:0000256" key="1">
    <source>
        <dbReference type="ARBA" id="ARBA00022553"/>
    </source>
</evidence>
<evidence type="ECO:0000313" key="8">
    <source>
        <dbReference type="EMBL" id="KAG2456202.1"/>
    </source>
</evidence>
<name>A0A8X7WTL6_POLSE</name>
<dbReference type="AlphaFoldDB" id="A0A8X7WTL6"/>
<evidence type="ECO:0000256" key="3">
    <source>
        <dbReference type="ARBA" id="ARBA00022803"/>
    </source>
</evidence>
<feature type="repeat" description="TPR" evidence="6">
    <location>
        <begin position="151"/>
        <end position="184"/>
    </location>
</feature>
<keyword evidence="3 6" id="KW-0802">TPR repeat</keyword>
<accession>A0A8X7WTL6</accession>
<feature type="region of interest" description="Disordered" evidence="7">
    <location>
        <begin position="98"/>
        <end position="117"/>
    </location>
</feature>
<dbReference type="Gene3D" id="1.25.40.10">
    <property type="entry name" value="Tetratricopeptide repeat domain"/>
    <property type="match status" value="1"/>
</dbReference>
<evidence type="ECO:0000256" key="7">
    <source>
        <dbReference type="SAM" id="MobiDB-lite"/>
    </source>
</evidence>
<feature type="non-terminal residue" evidence="8">
    <location>
        <position position="1"/>
    </location>
</feature>
<evidence type="ECO:0000313" key="9">
    <source>
        <dbReference type="Proteomes" id="UP000886611"/>
    </source>
</evidence>
<proteinExistence type="predicted"/>
<dbReference type="EMBL" id="JAATIS010009265">
    <property type="protein sequence ID" value="KAG2456202.1"/>
    <property type="molecule type" value="Genomic_DNA"/>
</dbReference>
<dbReference type="InterPro" id="IPR019734">
    <property type="entry name" value="TPR_rpt"/>
</dbReference>
<dbReference type="SMART" id="SM00028">
    <property type="entry name" value="TPR"/>
    <property type="match status" value="3"/>
</dbReference>
<feature type="region of interest" description="Disordered" evidence="7">
    <location>
        <begin position="23"/>
        <end position="87"/>
    </location>
</feature>
<evidence type="ECO:0000256" key="4">
    <source>
        <dbReference type="ARBA" id="ARBA00063969"/>
    </source>
</evidence>
<evidence type="ECO:0000256" key="2">
    <source>
        <dbReference type="ARBA" id="ARBA00022737"/>
    </source>
</evidence>
<keyword evidence="1" id="KW-0597">Phosphoprotein</keyword>
<comment type="subunit">
    <text evidence="4">Interacts with the GAP domain of NF1. Interacts (via TPR repeats) with HSP90AA1 and HSPA8.</text>
</comment>
<dbReference type="PANTHER" id="PTHR46014">
    <property type="entry name" value="TETRATRICOPEPTIDE REPEAT PROTEIN 1"/>
    <property type="match status" value="1"/>
</dbReference>
<gene>
    <name evidence="8" type="primary">Ttc1</name>
    <name evidence="8" type="ORF">GTO96_0006850</name>
</gene>
<dbReference type="InterPro" id="IPR052769">
    <property type="entry name" value="TPR_domain_protein"/>
</dbReference>
<organism evidence="8 9">
    <name type="scientific">Polypterus senegalus</name>
    <name type="common">Senegal bichir</name>
    <dbReference type="NCBI Taxonomy" id="55291"/>
    <lineage>
        <taxon>Eukaryota</taxon>
        <taxon>Metazoa</taxon>
        <taxon>Chordata</taxon>
        <taxon>Craniata</taxon>
        <taxon>Vertebrata</taxon>
        <taxon>Euteleostomi</taxon>
        <taxon>Actinopterygii</taxon>
        <taxon>Polypteriformes</taxon>
        <taxon>Polypteridae</taxon>
        <taxon>Polypterus</taxon>
    </lineage>
</organism>
<feature type="non-terminal residue" evidence="8">
    <location>
        <position position="289"/>
    </location>
</feature>
<sequence>MESGLGDCARISEQLPDQLDNVLRLGGDEQHTDCLKNNNPPPSSCSKQDPETEMSEESFFDCQESFDNTAQPDTEQELELKDEQEPEMNDEYFKELEKNLSDEEKQGRRDESTKLKEEGNANFSAGEYCKAEDIYTRALAICPFCYEKEKSILFSNRAAARMKMDKKEDAISDCTKAIELNPNYIRAILRRAELYEQTEKLDEALEDYKVILEKDPSIPQAREACMRLPRQIEERNERLKQEMMSKLKDLGNMFLRPFGLSTENFQVNQDPSSGSYSINFVQNPNNNDR</sequence>
<dbReference type="Proteomes" id="UP000886611">
    <property type="component" value="Unassembled WGS sequence"/>
</dbReference>
<dbReference type="PANTHER" id="PTHR46014:SF1">
    <property type="entry name" value="TETRATRICOPEPTIDE REPEAT PROTEIN 1"/>
    <property type="match status" value="1"/>
</dbReference>
<dbReference type="PROSITE" id="PS50005">
    <property type="entry name" value="TPR"/>
    <property type="match status" value="2"/>
</dbReference>
<feature type="repeat" description="TPR" evidence="6">
    <location>
        <begin position="185"/>
        <end position="218"/>
    </location>
</feature>
<evidence type="ECO:0000256" key="5">
    <source>
        <dbReference type="ARBA" id="ARBA00067165"/>
    </source>
</evidence>
<dbReference type="FunFam" id="1.25.40.10:FF:000367">
    <property type="entry name" value="Tetratricopeptide repeat domain 1"/>
    <property type="match status" value="1"/>
</dbReference>
<evidence type="ECO:0000256" key="6">
    <source>
        <dbReference type="PROSITE-ProRule" id="PRU00339"/>
    </source>
</evidence>
<dbReference type="Pfam" id="PF00515">
    <property type="entry name" value="TPR_1"/>
    <property type="match status" value="1"/>
</dbReference>
<comment type="caution">
    <text evidence="8">The sequence shown here is derived from an EMBL/GenBank/DDBJ whole genome shotgun (WGS) entry which is preliminary data.</text>
</comment>